<reference evidence="1 2" key="1">
    <citation type="journal article" date="2014" name="Int. J. Syst. Evol. Microbiol.">
        <title>Complete genome sequence of Corynebacterium casei LMG S-19264T (=DSM 44701T), isolated from a smear-ripened cheese.</title>
        <authorList>
            <consortium name="US DOE Joint Genome Institute (JGI-PGF)"/>
            <person name="Walter F."/>
            <person name="Albersmeier A."/>
            <person name="Kalinowski J."/>
            <person name="Ruckert C."/>
        </authorList>
    </citation>
    <scope>NUCLEOTIDE SEQUENCE [LARGE SCALE GENOMIC DNA]</scope>
    <source>
        <strain evidence="1 2">CCM 8669</strain>
    </source>
</reference>
<protein>
    <submittedName>
        <fullName evidence="1">Uncharacterized protein</fullName>
    </submittedName>
</protein>
<name>A0A917IUP5_9MICC</name>
<comment type="caution">
    <text evidence="1">The sequence shown here is derived from an EMBL/GenBank/DDBJ whole genome shotgun (WGS) entry which is preliminary data.</text>
</comment>
<gene>
    <name evidence="1" type="ORF">GCM10007359_16050</name>
</gene>
<proteinExistence type="predicted"/>
<evidence type="ECO:0000313" key="1">
    <source>
        <dbReference type="EMBL" id="GGH64095.1"/>
    </source>
</evidence>
<keyword evidence="2" id="KW-1185">Reference proteome</keyword>
<dbReference type="Proteomes" id="UP000600171">
    <property type="component" value="Unassembled WGS sequence"/>
</dbReference>
<sequence length="86" mass="9319">MDFRPLFGQRFDPKVLPGDVAGNIRQHGEGCQHGGLVVTCGLVTARRATAAKDDAAHHRQRHRDFAGAKMHAMAGILLSFHGPTFS</sequence>
<organism evidence="1 2">
    <name type="scientific">Rothia aerolata</name>
    <dbReference type="NCBI Taxonomy" id="1812262"/>
    <lineage>
        <taxon>Bacteria</taxon>
        <taxon>Bacillati</taxon>
        <taxon>Actinomycetota</taxon>
        <taxon>Actinomycetes</taxon>
        <taxon>Micrococcales</taxon>
        <taxon>Micrococcaceae</taxon>
        <taxon>Rothia</taxon>
    </lineage>
</organism>
<accession>A0A917IUP5</accession>
<dbReference type="EMBL" id="BMDC01000003">
    <property type="protein sequence ID" value="GGH64095.1"/>
    <property type="molecule type" value="Genomic_DNA"/>
</dbReference>
<evidence type="ECO:0000313" key="2">
    <source>
        <dbReference type="Proteomes" id="UP000600171"/>
    </source>
</evidence>
<dbReference type="AlphaFoldDB" id="A0A917IUP5"/>